<dbReference type="Proteomes" id="UP001281147">
    <property type="component" value="Unassembled WGS sequence"/>
</dbReference>
<reference evidence="1" key="1">
    <citation type="submission" date="2023-07" db="EMBL/GenBank/DDBJ databases">
        <title>Black Yeasts Isolated from many extreme environments.</title>
        <authorList>
            <person name="Coleine C."/>
            <person name="Stajich J.E."/>
            <person name="Selbmann L."/>
        </authorList>
    </citation>
    <scope>NUCLEOTIDE SEQUENCE</scope>
    <source>
        <strain evidence="1">CCFEE 5714</strain>
    </source>
</reference>
<evidence type="ECO:0000313" key="2">
    <source>
        <dbReference type="Proteomes" id="UP001281147"/>
    </source>
</evidence>
<organism evidence="1 2">
    <name type="scientific">Vermiconidia calcicola</name>
    <dbReference type="NCBI Taxonomy" id="1690605"/>
    <lineage>
        <taxon>Eukaryota</taxon>
        <taxon>Fungi</taxon>
        <taxon>Dikarya</taxon>
        <taxon>Ascomycota</taxon>
        <taxon>Pezizomycotina</taxon>
        <taxon>Dothideomycetes</taxon>
        <taxon>Dothideomycetidae</taxon>
        <taxon>Mycosphaerellales</taxon>
        <taxon>Extremaceae</taxon>
        <taxon>Vermiconidia</taxon>
    </lineage>
</organism>
<sequence length="533" mass="58468">MAAPEESNIKTQFATISKGAHLNVLLPRTPALDVSGIYRDGSPEDLTRLPSRRNLFCDEKAPLIVILRTSASEEDIRTLLSSLEIVLAAHATDAVPHGSGKAASASGKHDLTSKAISASDVADVVSTEDHTYVIWKPVLQLSRPRAKLQRPAIYFTAHLTISNDALNTLRQRSRDYLKSFEPLPANVLEPLRFDPALWDSNIYLSETRITKVAPATGRADSDVKPICGASKRAFPVVPALFTKIRYSALPDAVVASLHIEVSQLVTGSFKVHRASVEVPNAKIEELCPLEGPREMRAGDEMVLLYRLTRPVNSATANSSSVAVDIQATVSLDQSSHVELDINWQAKVDLSQTAAKPMYKWSRPLSGSSQQRVSLPDVERPTSVSDGSQYGEVGITFNFTAPPKARQNHVFVLDVQCINRSKRPRRFALVLLQPKRIIMAAKRDSSSLTENTSLIAGIFNAPPLEQQQTPDVLDLNPDVRIGPLRPGDCFETQMKFRALRTGVLDLGVVRIVDLDTRQTVDVRELPDVIATDGE</sequence>
<gene>
    <name evidence="1" type="ORF">LTR37_020879</name>
</gene>
<name>A0ACC3MA85_9PEZI</name>
<evidence type="ECO:0000313" key="1">
    <source>
        <dbReference type="EMBL" id="KAK3681516.1"/>
    </source>
</evidence>
<dbReference type="EMBL" id="JAUTXU010000399">
    <property type="protein sequence ID" value="KAK3681516.1"/>
    <property type="molecule type" value="Genomic_DNA"/>
</dbReference>
<keyword evidence="2" id="KW-1185">Reference proteome</keyword>
<comment type="caution">
    <text evidence="1">The sequence shown here is derived from an EMBL/GenBank/DDBJ whole genome shotgun (WGS) entry which is preliminary data.</text>
</comment>
<proteinExistence type="predicted"/>
<accession>A0ACC3MA85</accession>
<protein>
    <submittedName>
        <fullName evidence="1">Uncharacterized protein</fullName>
    </submittedName>
</protein>